<sequence>MPVFRSRVPPFALDRRVLHHLLLEAVRTADPQASVDLHRMARHKLGREPGWAWWTERCRDVEDRGRHDVALLGVEFALDAAGAPWVAPSLAEQDRLEELRARLHDALAAGADAEGAARLRRPDRARCAQWAQGAASTAG</sequence>
<dbReference type="KEGG" id="nano:G5V58_11460"/>
<reference evidence="1 2" key="1">
    <citation type="submission" date="2020-02" db="EMBL/GenBank/DDBJ databases">
        <title>Full genome sequence of Nocardioides sp. R-3366.</title>
        <authorList>
            <person name="Im W.-T."/>
        </authorList>
    </citation>
    <scope>NUCLEOTIDE SEQUENCE [LARGE SCALE GENOMIC DNA]</scope>
    <source>
        <strain evidence="1 2">R-3366</strain>
    </source>
</reference>
<keyword evidence="2" id="KW-1185">Reference proteome</keyword>
<dbReference type="Proteomes" id="UP000502996">
    <property type="component" value="Chromosome"/>
</dbReference>
<organism evidence="1 2">
    <name type="scientific">Nocardioides anomalus</name>
    <dbReference type="NCBI Taxonomy" id="2712223"/>
    <lineage>
        <taxon>Bacteria</taxon>
        <taxon>Bacillati</taxon>
        <taxon>Actinomycetota</taxon>
        <taxon>Actinomycetes</taxon>
        <taxon>Propionibacteriales</taxon>
        <taxon>Nocardioidaceae</taxon>
        <taxon>Nocardioides</taxon>
    </lineage>
</organism>
<proteinExistence type="predicted"/>
<protein>
    <submittedName>
        <fullName evidence="1">Uncharacterized protein</fullName>
    </submittedName>
</protein>
<accession>A0A6G6WDW8</accession>
<dbReference type="EMBL" id="CP049257">
    <property type="protein sequence ID" value="QIG43295.1"/>
    <property type="molecule type" value="Genomic_DNA"/>
</dbReference>
<gene>
    <name evidence="1" type="ORF">G5V58_11460</name>
</gene>
<dbReference type="AlphaFoldDB" id="A0A6G6WDW8"/>
<name>A0A6G6WDW8_9ACTN</name>
<evidence type="ECO:0000313" key="2">
    <source>
        <dbReference type="Proteomes" id="UP000502996"/>
    </source>
</evidence>
<dbReference type="RefSeq" id="WP_165232524.1">
    <property type="nucleotide sequence ID" value="NZ_CP049257.1"/>
</dbReference>
<evidence type="ECO:0000313" key="1">
    <source>
        <dbReference type="EMBL" id="QIG43295.1"/>
    </source>
</evidence>